<evidence type="ECO:0000256" key="7">
    <source>
        <dbReference type="ARBA" id="ARBA00022737"/>
    </source>
</evidence>
<dbReference type="EMBL" id="JBANQN010000010">
    <property type="protein sequence ID" value="KAK6778065.1"/>
    <property type="molecule type" value="Genomic_DNA"/>
</dbReference>
<dbReference type="InterPro" id="IPR001611">
    <property type="entry name" value="Leu-rich_rpt"/>
</dbReference>
<protein>
    <submittedName>
        <fullName evidence="11">Uncharacterized protein</fullName>
    </submittedName>
</protein>
<comment type="subcellular location">
    <subcellularLocation>
        <location evidence="1">Cell membrane</location>
        <topology evidence="1">Single-pass type I membrane protein</topology>
    </subcellularLocation>
</comment>
<proteinExistence type="inferred from homology"/>
<keyword evidence="6" id="KW-0732">Signal</keyword>
<sequence>MHSLSLNYCNLRGTIPESLSNLTHIEFLILEGNSLNGIIPSWAFSFPSLSVLDLSNNHFSGHLEDFKSNSLSWIDLEDNHLQGHLPKSIQNLVRLTLLDLSSNNFSGHVDVSLFTNLKNLSYLSLSYNSISLTNKSKVNVTLPGSLSTLLLAACEVKELEFLRSAKKLSDLDLSNNKLQGRIPDWAWSNWMFSLGSLNISQNMLTSVDSIPLQSVETLDLRSNLLQGSLPIPPNSIRYFFISHNDLSEEIPSSICNLTSLVMLDLARNNLKGSIPQCLGNVSSLEVLDMHRNNLFGTLPLIFTIESSLRSLNLHGNKLEGKIPRTLANCKDLQVLDIGDNHLIDTFPTWLGTLPKLQVVSLRSNKLHGHIRTLRSENMFLQLRIIDLAYNAFTGNLPTSMFKCLKAMKIIDQTMKAPIYLGENSYYQDSITVATKGLELELVRSLIVYTTIDLSSNNFEGGIPSIMGDLIA</sequence>
<evidence type="ECO:0000313" key="11">
    <source>
        <dbReference type="EMBL" id="KAK6778065.1"/>
    </source>
</evidence>
<keyword evidence="12" id="KW-1185">Reference proteome</keyword>
<evidence type="ECO:0000256" key="9">
    <source>
        <dbReference type="ARBA" id="ARBA00023136"/>
    </source>
</evidence>
<keyword evidence="3" id="KW-1003">Cell membrane</keyword>
<dbReference type="SUPFAM" id="SSF52047">
    <property type="entry name" value="RNI-like"/>
    <property type="match status" value="1"/>
</dbReference>
<evidence type="ECO:0000256" key="4">
    <source>
        <dbReference type="ARBA" id="ARBA00022614"/>
    </source>
</evidence>
<keyword evidence="7" id="KW-0677">Repeat</keyword>
<dbReference type="SUPFAM" id="SSF52058">
    <property type="entry name" value="L domain-like"/>
    <property type="match status" value="1"/>
</dbReference>
<evidence type="ECO:0000256" key="6">
    <source>
        <dbReference type="ARBA" id="ARBA00022729"/>
    </source>
</evidence>
<keyword evidence="4" id="KW-0433">Leucine-rich repeat</keyword>
<evidence type="ECO:0000256" key="2">
    <source>
        <dbReference type="ARBA" id="ARBA00009592"/>
    </source>
</evidence>
<dbReference type="PANTHER" id="PTHR48061">
    <property type="entry name" value="LEUCINE-RICH REPEAT RECEPTOR PROTEIN KINASE EMS1-LIKE-RELATED"/>
    <property type="match status" value="1"/>
</dbReference>
<dbReference type="AlphaFoldDB" id="A0AAN8T0G2"/>
<dbReference type="Pfam" id="PF13855">
    <property type="entry name" value="LRR_8"/>
    <property type="match status" value="2"/>
</dbReference>
<name>A0AAN8T0G2_SOLBU</name>
<reference evidence="11 12" key="1">
    <citation type="submission" date="2024-02" db="EMBL/GenBank/DDBJ databases">
        <title>de novo genome assembly of Solanum bulbocastanum strain 11H21.</title>
        <authorList>
            <person name="Hosaka A.J."/>
        </authorList>
    </citation>
    <scope>NUCLEOTIDE SEQUENCE [LARGE SCALE GENOMIC DNA]</scope>
    <source>
        <tissue evidence="11">Young leaves</tissue>
    </source>
</reference>
<comment type="caution">
    <text evidence="11">The sequence shown here is derived from an EMBL/GenBank/DDBJ whole genome shotgun (WGS) entry which is preliminary data.</text>
</comment>
<dbReference type="PANTHER" id="PTHR48061:SF12">
    <property type="entry name" value="DISEASE RESISTANCE LIKE PROTEIN"/>
    <property type="match status" value="1"/>
</dbReference>
<accession>A0AAN8T0G2</accession>
<dbReference type="GO" id="GO:0005886">
    <property type="term" value="C:plasma membrane"/>
    <property type="evidence" value="ECO:0007669"/>
    <property type="project" value="UniProtKB-SubCell"/>
</dbReference>
<dbReference type="GO" id="GO:0006952">
    <property type="term" value="P:defense response"/>
    <property type="evidence" value="ECO:0007669"/>
    <property type="project" value="UniProtKB-ARBA"/>
</dbReference>
<dbReference type="InterPro" id="IPR032675">
    <property type="entry name" value="LRR_dom_sf"/>
</dbReference>
<dbReference type="FunFam" id="3.80.10.10:FF:000041">
    <property type="entry name" value="LRR receptor-like serine/threonine-protein kinase ERECTA"/>
    <property type="match status" value="1"/>
</dbReference>
<keyword evidence="9" id="KW-0472">Membrane</keyword>
<evidence type="ECO:0000256" key="10">
    <source>
        <dbReference type="ARBA" id="ARBA00023180"/>
    </source>
</evidence>
<dbReference type="InterPro" id="IPR003591">
    <property type="entry name" value="Leu-rich_rpt_typical-subtyp"/>
</dbReference>
<organism evidence="11 12">
    <name type="scientific">Solanum bulbocastanum</name>
    <name type="common">Wild potato</name>
    <dbReference type="NCBI Taxonomy" id="147425"/>
    <lineage>
        <taxon>Eukaryota</taxon>
        <taxon>Viridiplantae</taxon>
        <taxon>Streptophyta</taxon>
        <taxon>Embryophyta</taxon>
        <taxon>Tracheophyta</taxon>
        <taxon>Spermatophyta</taxon>
        <taxon>Magnoliopsida</taxon>
        <taxon>eudicotyledons</taxon>
        <taxon>Gunneridae</taxon>
        <taxon>Pentapetalae</taxon>
        <taxon>asterids</taxon>
        <taxon>lamiids</taxon>
        <taxon>Solanales</taxon>
        <taxon>Solanaceae</taxon>
        <taxon>Solanoideae</taxon>
        <taxon>Solaneae</taxon>
        <taxon>Solanum</taxon>
    </lineage>
</organism>
<evidence type="ECO:0000256" key="3">
    <source>
        <dbReference type="ARBA" id="ARBA00022475"/>
    </source>
</evidence>
<keyword evidence="5" id="KW-0812">Transmembrane</keyword>
<keyword evidence="10" id="KW-0325">Glycoprotein</keyword>
<dbReference type="Pfam" id="PF00560">
    <property type="entry name" value="LRR_1"/>
    <property type="match status" value="7"/>
</dbReference>
<evidence type="ECO:0000313" key="12">
    <source>
        <dbReference type="Proteomes" id="UP001371456"/>
    </source>
</evidence>
<evidence type="ECO:0000256" key="8">
    <source>
        <dbReference type="ARBA" id="ARBA00022989"/>
    </source>
</evidence>
<dbReference type="PRINTS" id="PR00019">
    <property type="entry name" value="LEURICHRPT"/>
</dbReference>
<keyword evidence="8" id="KW-1133">Transmembrane helix</keyword>
<dbReference type="InterPro" id="IPR046956">
    <property type="entry name" value="RLP23-like"/>
</dbReference>
<evidence type="ECO:0000256" key="1">
    <source>
        <dbReference type="ARBA" id="ARBA00004251"/>
    </source>
</evidence>
<dbReference type="Proteomes" id="UP001371456">
    <property type="component" value="Unassembled WGS sequence"/>
</dbReference>
<dbReference type="Gene3D" id="3.80.10.10">
    <property type="entry name" value="Ribonuclease Inhibitor"/>
    <property type="match status" value="3"/>
</dbReference>
<comment type="similarity">
    <text evidence="2">Belongs to the RLP family.</text>
</comment>
<dbReference type="GO" id="GO:0051707">
    <property type="term" value="P:response to other organism"/>
    <property type="evidence" value="ECO:0007669"/>
    <property type="project" value="UniProtKB-ARBA"/>
</dbReference>
<evidence type="ECO:0000256" key="5">
    <source>
        <dbReference type="ARBA" id="ARBA00022692"/>
    </source>
</evidence>
<gene>
    <name evidence="11" type="ORF">RDI58_024783</name>
</gene>
<dbReference type="SMART" id="SM00369">
    <property type="entry name" value="LRR_TYP"/>
    <property type="match status" value="8"/>
</dbReference>